<evidence type="ECO:0000256" key="8">
    <source>
        <dbReference type="SAM" id="Phobius"/>
    </source>
</evidence>
<feature type="region of interest" description="Disordered" evidence="7">
    <location>
        <begin position="284"/>
        <end position="309"/>
    </location>
</feature>
<evidence type="ECO:0000256" key="4">
    <source>
        <dbReference type="ARBA" id="ARBA00022679"/>
    </source>
</evidence>
<proteinExistence type="predicted"/>
<dbReference type="Proteomes" id="UP000326711">
    <property type="component" value="Chromosome"/>
</dbReference>
<feature type="transmembrane region" description="Helical" evidence="8">
    <location>
        <begin position="189"/>
        <end position="207"/>
    </location>
</feature>
<dbReference type="GO" id="GO:0005737">
    <property type="term" value="C:cytoplasm"/>
    <property type="evidence" value="ECO:0007669"/>
    <property type="project" value="UniProtKB-SubCell"/>
</dbReference>
<dbReference type="InterPro" id="IPR001127">
    <property type="entry name" value="PTS_EIIA_1_perm"/>
</dbReference>
<dbReference type="InterPro" id="IPR050890">
    <property type="entry name" value="PTS_EIIA_component"/>
</dbReference>
<dbReference type="SUPFAM" id="SSF51261">
    <property type="entry name" value="Duplicated hybrid motif"/>
    <property type="match status" value="1"/>
</dbReference>
<sequence length="309" mass="33150">MIGAMNDSPLTVLSPLDGTVASLDSVPDPVFATGTMGAGIAVVPDPDAEVVGIHAPADGVLIRVLPNLFVLDAKGHHILVHLGIDTARLDGQGFDMHWPEGMQVTKDMVVCTYTPRELGRMGFDPIVVVVAMRAGANDLSPLALPGEPISRAGGAVFVLRRIFSAAAVGMVLLAATGTTMPVGPEKAKLFLLVFFFVLTFIQVWPLVMTQRGHWGHRKHPVNKMYTFFSALGLAGTLGVVTVVFFNGDLEMLLTIAGPTMFLGVMGAAVLAFFATPWRDWSFRETERPKRSNGKAQRSRLGSADAKRED</sequence>
<evidence type="ECO:0000256" key="1">
    <source>
        <dbReference type="ARBA" id="ARBA00004496"/>
    </source>
</evidence>
<keyword evidence="2" id="KW-0813">Transport</keyword>
<dbReference type="PANTHER" id="PTHR45008">
    <property type="entry name" value="PTS SYSTEM GLUCOSE-SPECIFIC EIIA COMPONENT"/>
    <property type="match status" value="1"/>
</dbReference>
<organism evidence="10 11">
    <name type="scientific">Corynebacterium urogenitale</name>
    <dbReference type="NCBI Taxonomy" id="2487892"/>
    <lineage>
        <taxon>Bacteria</taxon>
        <taxon>Bacillati</taxon>
        <taxon>Actinomycetota</taxon>
        <taxon>Actinomycetes</taxon>
        <taxon>Mycobacteriales</taxon>
        <taxon>Corynebacteriaceae</taxon>
        <taxon>Corynebacterium</taxon>
    </lineage>
</organism>
<dbReference type="PROSITE" id="PS00371">
    <property type="entry name" value="PTS_EIIA_TYPE_1_HIS"/>
    <property type="match status" value="1"/>
</dbReference>
<comment type="subcellular location">
    <subcellularLocation>
        <location evidence="1">Cytoplasm</location>
    </subcellularLocation>
</comment>
<dbReference type="AlphaFoldDB" id="A0A5J6Z3W0"/>
<keyword evidence="8" id="KW-0472">Membrane</keyword>
<dbReference type="KEGG" id="cuo:CUROG_01370"/>
<evidence type="ECO:0000256" key="6">
    <source>
        <dbReference type="ARBA" id="ARBA00022777"/>
    </source>
</evidence>
<keyword evidence="5" id="KW-0598">Phosphotransferase system</keyword>
<evidence type="ECO:0000256" key="7">
    <source>
        <dbReference type="SAM" id="MobiDB-lite"/>
    </source>
</evidence>
<dbReference type="Pfam" id="PF00358">
    <property type="entry name" value="PTS_EIIA_1"/>
    <property type="match status" value="1"/>
</dbReference>
<name>A0A5J6Z3W0_9CORY</name>
<feature type="domain" description="PTS EIIA type-1" evidence="9">
    <location>
        <begin position="28"/>
        <end position="133"/>
    </location>
</feature>
<evidence type="ECO:0000256" key="5">
    <source>
        <dbReference type="ARBA" id="ARBA00022683"/>
    </source>
</evidence>
<dbReference type="Gene3D" id="2.70.70.10">
    <property type="entry name" value="Glucose Permease (Domain IIA)"/>
    <property type="match status" value="1"/>
</dbReference>
<evidence type="ECO:0000259" key="9">
    <source>
        <dbReference type="PROSITE" id="PS51093"/>
    </source>
</evidence>
<dbReference type="GO" id="GO:0009401">
    <property type="term" value="P:phosphoenolpyruvate-dependent sugar phosphotransferase system"/>
    <property type="evidence" value="ECO:0007669"/>
    <property type="project" value="UniProtKB-KW"/>
</dbReference>
<accession>A0A5J6Z3W0</accession>
<dbReference type="PANTHER" id="PTHR45008:SF1">
    <property type="entry name" value="PTS SYSTEM GLUCOSE-SPECIFIC EIIA COMPONENT"/>
    <property type="match status" value="1"/>
</dbReference>
<dbReference type="PROSITE" id="PS51093">
    <property type="entry name" value="PTS_EIIA_TYPE_1"/>
    <property type="match status" value="1"/>
</dbReference>
<dbReference type="GO" id="GO:0016301">
    <property type="term" value="F:kinase activity"/>
    <property type="evidence" value="ECO:0007669"/>
    <property type="project" value="UniProtKB-KW"/>
</dbReference>
<gene>
    <name evidence="10" type="primary">crr</name>
    <name evidence="10" type="ORF">CUROG_01370</name>
</gene>
<keyword evidence="11" id="KW-1185">Reference proteome</keyword>
<evidence type="ECO:0000256" key="3">
    <source>
        <dbReference type="ARBA" id="ARBA00022597"/>
    </source>
</evidence>
<protein>
    <submittedName>
        <fullName evidence="10">Glucose-specific phosphotransferase enzyme IIA component</fullName>
        <ecNumber evidence="10">2.7.1.-</ecNumber>
    </submittedName>
</protein>
<keyword evidence="3" id="KW-0762">Sugar transport</keyword>
<evidence type="ECO:0000313" key="10">
    <source>
        <dbReference type="EMBL" id="QFQ01674.1"/>
    </source>
</evidence>
<feature type="transmembrane region" description="Helical" evidence="8">
    <location>
        <begin position="158"/>
        <end position="177"/>
    </location>
</feature>
<keyword evidence="4 10" id="KW-0808">Transferase</keyword>
<keyword evidence="8" id="KW-0812">Transmembrane</keyword>
<keyword evidence="8" id="KW-1133">Transmembrane helix</keyword>
<dbReference type="EC" id="2.7.1.-" evidence="10"/>
<dbReference type="InterPro" id="IPR011055">
    <property type="entry name" value="Dup_hybrid_motif"/>
</dbReference>
<evidence type="ECO:0000313" key="11">
    <source>
        <dbReference type="Proteomes" id="UP000326711"/>
    </source>
</evidence>
<feature type="transmembrane region" description="Helical" evidence="8">
    <location>
        <begin position="227"/>
        <end position="245"/>
    </location>
</feature>
<keyword evidence="6" id="KW-0418">Kinase</keyword>
<feature type="transmembrane region" description="Helical" evidence="8">
    <location>
        <begin position="251"/>
        <end position="273"/>
    </location>
</feature>
<dbReference type="EMBL" id="CP045032">
    <property type="protein sequence ID" value="QFQ01674.1"/>
    <property type="molecule type" value="Genomic_DNA"/>
</dbReference>
<evidence type="ECO:0000256" key="2">
    <source>
        <dbReference type="ARBA" id="ARBA00022448"/>
    </source>
</evidence>
<reference evidence="11" key="1">
    <citation type="submission" date="2019-10" db="EMBL/GenBank/DDBJ databases">
        <title>Complete genome sequence of Corynebacterium urogenitalis DSM 108747, isolated from the genital tract of a cow.</title>
        <authorList>
            <person name="Ruckert C."/>
            <person name="Ballas P."/>
            <person name="Wagener K."/>
            <person name="Drillich M."/>
            <person name="Kaempfer P."/>
            <person name="Busse H.-J."/>
            <person name="Ehling-Schulz M."/>
        </authorList>
    </citation>
    <scope>NUCLEOTIDE SEQUENCE [LARGE SCALE GENOMIC DNA]</scope>
    <source>
        <strain evidence="11">LMM 1652</strain>
    </source>
</reference>